<reference evidence="2" key="2">
    <citation type="submission" date="2013-10" db="EMBL/GenBank/DDBJ databases">
        <authorList>
            <person name="Aslett M."/>
        </authorList>
    </citation>
    <scope>NUCLEOTIDE SEQUENCE [LARGE SCALE GENOMIC DNA]</scope>
    <source>
        <strain evidence="2">Houghton</strain>
    </source>
</reference>
<evidence type="ECO:0000313" key="3">
    <source>
        <dbReference type="Proteomes" id="UP000030754"/>
    </source>
</evidence>
<evidence type="ECO:0000313" key="2">
    <source>
        <dbReference type="EMBL" id="CDJ65810.1"/>
    </source>
</evidence>
<organism evidence="2 3">
    <name type="scientific">Eimeria necatrix</name>
    <dbReference type="NCBI Taxonomy" id="51315"/>
    <lineage>
        <taxon>Eukaryota</taxon>
        <taxon>Sar</taxon>
        <taxon>Alveolata</taxon>
        <taxon>Apicomplexa</taxon>
        <taxon>Conoidasida</taxon>
        <taxon>Coccidia</taxon>
        <taxon>Eucoccidiorida</taxon>
        <taxon>Eimeriorina</taxon>
        <taxon>Eimeriidae</taxon>
        <taxon>Eimeria</taxon>
    </lineage>
</organism>
<accession>U6MVQ1</accession>
<feature type="compositionally biased region" description="Basic and acidic residues" evidence="1">
    <location>
        <begin position="45"/>
        <end position="56"/>
    </location>
</feature>
<dbReference type="VEuPathDB" id="ToxoDB:ENH_00010590"/>
<protein>
    <submittedName>
        <fullName evidence="2">Uncharacterized protein</fullName>
    </submittedName>
</protein>
<dbReference type="GeneID" id="25471244"/>
<dbReference type="AlphaFoldDB" id="U6MVQ1"/>
<reference evidence="2" key="1">
    <citation type="submission" date="2013-10" db="EMBL/GenBank/DDBJ databases">
        <title>Genomic analysis of the causative agents of coccidiosis in chickens.</title>
        <authorList>
            <person name="Reid A.J."/>
            <person name="Blake D."/>
            <person name="Billington K."/>
            <person name="Browne H."/>
            <person name="Dunn M."/>
            <person name="Hung S."/>
            <person name="Kawahara F."/>
            <person name="Miranda-Saavedra D."/>
            <person name="Mourier T."/>
            <person name="Nagra H."/>
            <person name="Otto T.D."/>
            <person name="Rawlings N."/>
            <person name="Sanchez A."/>
            <person name="Sanders M."/>
            <person name="Subramaniam C."/>
            <person name="Tay Y."/>
            <person name="Dear P."/>
            <person name="Doerig C."/>
            <person name="Gruber A."/>
            <person name="Parkinson J."/>
            <person name="Shirley M."/>
            <person name="Wan K.L."/>
            <person name="Berriman M."/>
            <person name="Tomley F."/>
            <person name="Pain A."/>
        </authorList>
    </citation>
    <scope>NUCLEOTIDE SEQUENCE [LARGE SCALE GENOMIC DNA]</scope>
    <source>
        <strain evidence="2">Houghton</strain>
    </source>
</reference>
<sequence>GLDLEAVVEGKTKVPQKGLEDLRVSFGGETPEEAHGGPEVAAADFLKRAKKGTEKR</sequence>
<dbReference type="Proteomes" id="UP000030754">
    <property type="component" value="Unassembled WGS sequence"/>
</dbReference>
<dbReference type="RefSeq" id="XP_013434277.1">
    <property type="nucleotide sequence ID" value="XM_013578823.1"/>
</dbReference>
<keyword evidence="3" id="KW-1185">Reference proteome</keyword>
<feature type="region of interest" description="Disordered" evidence="1">
    <location>
        <begin position="27"/>
        <end position="56"/>
    </location>
</feature>
<evidence type="ECO:0000256" key="1">
    <source>
        <dbReference type="SAM" id="MobiDB-lite"/>
    </source>
</evidence>
<name>U6MVQ1_9EIME</name>
<gene>
    <name evidence="2" type="ORF">ENH_00010590</name>
</gene>
<feature type="non-terminal residue" evidence="2">
    <location>
        <position position="1"/>
    </location>
</feature>
<dbReference type="EMBL" id="HG723299">
    <property type="protein sequence ID" value="CDJ65810.1"/>
    <property type="molecule type" value="Genomic_DNA"/>
</dbReference>
<proteinExistence type="predicted"/>